<sequence length="381" mass="45033">MKILHCCLSCFYIDNYNYQENVLPSINKMDGHKVKIIASTETFIENSQIGYTKPEKYYTKDGIEVERIAYKTYLPHFIMKKIRHYENVYKIIEEFSPDVILFHGAAAYELITVAKYKKNNPHVKFYVDSHEDKNNSGRNWISKNILHGIFYKNVIKKIYKYIDKIFYITYETKIFSQEIYDIKEDKLEYFPLGGFVLDEEERMKTRNEIRQLIGLSDKDILLVHSGKLDRFKRTRELLEAFLKADKENLKLVIIGSIAESVKNNIEELIKKNNRILYIGWKDQNELTKYLCACDLYVQPGSQSATMQNALCCGSAVAVYPYDSHLFLLKDTAFYMRNIPDMVNLFSEISRNRKILDNKRELSFRLACEKLDYRRLGKRLYK</sequence>
<keyword evidence="3" id="KW-1185">Reference proteome</keyword>
<feature type="domain" description="Glycosyl transferase family 1" evidence="1">
    <location>
        <begin position="206"/>
        <end position="321"/>
    </location>
</feature>
<dbReference type="Proteomes" id="UP001623591">
    <property type="component" value="Unassembled WGS sequence"/>
</dbReference>
<reference evidence="2 3" key="1">
    <citation type="submission" date="2024-11" db="EMBL/GenBank/DDBJ databases">
        <authorList>
            <person name="Heng Y.C."/>
            <person name="Lim A.C.H."/>
            <person name="Lee J.K.Y."/>
            <person name="Kittelmann S."/>
        </authorList>
    </citation>
    <scope>NUCLEOTIDE SEQUENCE [LARGE SCALE GENOMIC DNA]</scope>
    <source>
        <strain evidence="2 3">WILCCON 0185</strain>
    </source>
</reference>
<comment type="caution">
    <text evidence="2">The sequence shown here is derived from an EMBL/GenBank/DDBJ whole genome shotgun (WGS) entry which is preliminary data.</text>
</comment>
<dbReference type="SUPFAM" id="SSF53756">
    <property type="entry name" value="UDP-Glycosyltransferase/glycogen phosphorylase"/>
    <property type="match status" value="1"/>
</dbReference>
<dbReference type="EMBL" id="JBJHZZ010000005">
    <property type="protein sequence ID" value="MFL0247335.1"/>
    <property type="molecule type" value="Genomic_DNA"/>
</dbReference>
<dbReference type="InterPro" id="IPR050194">
    <property type="entry name" value="Glycosyltransferase_grp1"/>
</dbReference>
<protein>
    <submittedName>
        <fullName evidence="2">Glycosyltransferase family 4 protein</fullName>
        <ecNumber evidence="2">2.4.-.-</ecNumber>
    </submittedName>
</protein>
<keyword evidence="2" id="KW-0808">Transferase</keyword>
<organism evidence="2 3">
    <name type="scientific">Candidatus Clostridium stratigraminis</name>
    <dbReference type="NCBI Taxonomy" id="3381661"/>
    <lineage>
        <taxon>Bacteria</taxon>
        <taxon>Bacillati</taxon>
        <taxon>Bacillota</taxon>
        <taxon>Clostridia</taxon>
        <taxon>Eubacteriales</taxon>
        <taxon>Clostridiaceae</taxon>
        <taxon>Clostridium</taxon>
    </lineage>
</organism>
<accession>A0ABW8T5Y1</accession>
<evidence type="ECO:0000313" key="2">
    <source>
        <dbReference type="EMBL" id="MFL0247335.1"/>
    </source>
</evidence>
<dbReference type="Pfam" id="PF00534">
    <property type="entry name" value="Glycos_transf_1"/>
    <property type="match status" value="1"/>
</dbReference>
<dbReference type="RefSeq" id="WP_406769788.1">
    <property type="nucleotide sequence ID" value="NZ_JBJHZZ010000005.1"/>
</dbReference>
<dbReference type="PANTHER" id="PTHR45947:SF3">
    <property type="entry name" value="SULFOQUINOVOSYL TRANSFERASE SQD2"/>
    <property type="match status" value="1"/>
</dbReference>
<dbReference type="EC" id="2.4.-.-" evidence="2"/>
<evidence type="ECO:0000313" key="3">
    <source>
        <dbReference type="Proteomes" id="UP001623591"/>
    </source>
</evidence>
<dbReference type="CDD" id="cd03801">
    <property type="entry name" value="GT4_PimA-like"/>
    <property type="match status" value="1"/>
</dbReference>
<dbReference type="Gene3D" id="3.40.50.2000">
    <property type="entry name" value="Glycogen Phosphorylase B"/>
    <property type="match status" value="2"/>
</dbReference>
<proteinExistence type="predicted"/>
<keyword evidence="2" id="KW-0328">Glycosyltransferase</keyword>
<dbReference type="PANTHER" id="PTHR45947">
    <property type="entry name" value="SULFOQUINOVOSYL TRANSFERASE SQD2"/>
    <property type="match status" value="1"/>
</dbReference>
<dbReference type="GO" id="GO:0016757">
    <property type="term" value="F:glycosyltransferase activity"/>
    <property type="evidence" value="ECO:0007669"/>
    <property type="project" value="UniProtKB-KW"/>
</dbReference>
<name>A0ABW8T5Y1_9CLOT</name>
<evidence type="ECO:0000259" key="1">
    <source>
        <dbReference type="Pfam" id="PF00534"/>
    </source>
</evidence>
<dbReference type="InterPro" id="IPR001296">
    <property type="entry name" value="Glyco_trans_1"/>
</dbReference>
<gene>
    <name evidence="2" type="ORF">ACJDUG_10150</name>
</gene>